<dbReference type="EMBL" id="FQYR01000005">
    <property type="protein sequence ID" value="SHJ98157.1"/>
    <property type="molecule type" value="Genomic_DNA"/>
</dbReference>
<dbReference type="InParanoid" id="A0A1M6NR01"/>
<evidence type="ECO:0008006" key="3">
    <source>
        <dbReference type="Google" id="ProtNLM"/>
    </source>
</evidence>
<keyword evidence="2" id="KW-1185">Reference proteome</keyword>
<dbReference type="SUPFAM" id="SSF53335">
    <property type="entry name" value="S-adenosyl-L-methionine-dependent methyltransferases"/>
    <property type="match status" value="1"/>
</dbReference>
<sequence length="246" mass="27586">MHPFFQELDFRPTPLGDLILRRRTMATLDNLEIYEIILGTEFLMSSLFTEVEEQLSKLGLAAAQKSFGKEQPLDIVIGGLGLGYTARAALDHDCIQSLLIVDYLKPVIEWHQQGLVPLGKGISEDPRCRLIHADFFKTARAASGETSFDPEAPNRKYHAILLDIDHTPEFLLHDSHGGFYQPDGLRHMLNKIHSGGIFAMWADGHPTDDFTNNLKQVFPDVETHVIDFPNPIHGTHSTGTVYLARC</sequence>
<evidence type="ECO:0000313" key="2">
    <source>
        <dbReference type="Proteomes" id="UP000184510"/>
    </source>
</evidence>
<gene>
    <name evidence="1" type="ORF">SAMN02745181_2938</name>
</gene>
<organism evidence="1 2">
    <name type="scientific">Rubritalea squalenifaciens DSM 18772</name>
    <dbReference type="NCBI Taxonomy" id="1123071"/>
    <lineage>
        <taxon>Bacteria</taxon>
        <taxon>Pseudomonadati</taxon>
        <taxon>Verrucomicrobiota</taxon>
        <taxon>Verrucomicrobiia</taxon>
        <taxon>Verrucomicrobiales</taxon>
        <taxon>Rubritaleaceae</taxon>
        <taxon>Rubritalea</taxon>
    </lineage>
</organism>
<dbReference type="STRING" id="1123071.SAMN02745181_2938"/>
<protein>
    <recommendedName>
        <fullName evidence="3">Spermidine synthase</fullName>
    </recommendedName>
</protein>
<dbReference type="AlphaFoldDB" id="A0A1M6NR01"/>
<dbReference type="InterPro" id="IPR029063">
    <property type="entry name" value="SAM-dependent_MTases_sf"/>
</dbReference>
<dbReference type="Proteomes" id="UP000184510">
    <property type="component" value="Unassembled WGS sequence"/>
</dbReference>
<reference evidence="1 2" key="1">
    <citation type="submission" date="2016-11" db="EMBL/GenBank/DDBJ databases">
        <authorList>
            <person name="Jaros S."/>
            <person name="Januszkiewicz K."/>
            <person name="Wedrychowicz H."/>
        </authorList>
    </citation>
    <scope>NUCLEOTIDE SEQUENCE [LARGE SCALE GENOMIC DNA]</scope>
    <source>
        <strain evidence="1 2">DSM 18772</strain>
    </source>
</reference>
<proteinExistence type="predicted"/>
<dbReference type="Gene3D" id="3.40.50.150">
    <property type="entry name" value="Vaccinia Virus protein VP39"/>
    <property type="match status" value="1"/>
</dbReference>
<name>A0A1M6NR01_9BACT</name>
<evidence type="ECO:0000313" key="1">
    <source>
        <dbReference type="EMBL" id="SHJ98157.1"/>
    </source>
</evidence>
<dbReference type="OrthoDB" id="9793351at2"/>
<accession>A0A1M6NR01</accession>
<dbReference type="RefSeq" id="WP_143184507.1">
    <property type="nucleotide sequence ID" value="NZ_FQYR01000005.1"/>
</dbReference>